<feature type="region of interest" description="Disordered" evidence="1">
    <location>
        <begin position="1"/>
        <end position="22"/>
    </location>
</feature>
<dbReference type="Pfam" id="PF05056">
    <property type="entry name" value="DUF674"/>
    <property type="match status" value="1"/>
</dbReference>
<organism evidence="2 3">
    <name type="scientific">Cardamine amara subsp. amara</name>
    <dbReference type="NCBI Taxonomy" id="228776"/>
    <lineage>
        <taxon>Eukaryota</taxon>
        <taxon>Viridiplantae</taxon>
        <taxon>Streptophyta</taxon>
        <taxon>Embryophyta</taxon>
        <taxon>Tracheophyta</taxon>
        <taxon>Spermatophyta</taxon>
        <taxon>Magnoliopsida</taxon>
        <taxon>eudicotyledons</taxon>
        <taxon>Gunneridae</taxon>
        <taxon>Pentapetalae</taxon>
        <taxon>rosids</taxon>
        <taxon>malvids</taxon>
        <taxon>Brassicales</taxon>
        <taxon>Brassicaceae</taxon>
        <taxon>Cardamineae</taxon>
        <taxon>Cardamine</taxon>
    </lineage>
</organism>
<comment type="caution">
    <text evidence="2">The sequence shown here is derived from an EMBL/GenBank/DDBJ whole genome shotgun (WGS) entry which is preliminary data.</text>
</comment>
<dbReference type="Proteomes" id="UP001558713">
    <property type="component" value="Unassembled WGS sequence"/>
</dbReference>
<dbReference type="AlphaFoldDB" id="A0ABD0ZR98"/>
<evidence type="ECO:0000313" key="2">
    <source>
        <dbReference type="EMBL" id="KAL1197133.1"/>
    </source>
</evidence>
<accession>A0ABD0ZR98</accession>
<dbReference type="InterPro" id="IPR007750">
    <property type="entry name" value="DUF674"/>
</dbReference>
<evidence type="ECO:0000256" key="1">
    <source>
        <dbReference type="SAM" id="MobiDB-lite"/>
    </source>
</evidence>
<keyword evidence="3" id="KW-1185">Reference proteome</keyword>
<protein>
    <submittedName>
        <fullName evidence="2">Uncharacterized protein</fullName>
    </submittedName>
</protein>
<evidence type="ECO:0000313" key="3">
    <source>
        <dbReference type="Proteomes" id="UP001558713"/>
    </source>
</evidence>
<reference evidence="2 3" key="1">
    <citation type="submission" date="2024-04" db="EMBL/GenBank/DDBJ databases">
        <title>Genome assembly C_amara_ONT_v2.</title>
        <authorList>
            <person name="Yant L."/>
            <person name="Moore C."/>
            <person name="Slenker M."/>
        </authorList>
    </citation>
    <scope>NUCLEOTIDE SEQUENCE [LARGE SCALE GENOMIC DNA]</scope>
    <source>
        <tissue evidence="2">Leaf</tissue>
    </source>
</reference>
<name>A0ABD0ZR98_CARAN</name>
<dbReference type="EMBL" id="JBANAX010000695">
    <property type="protein sequence ID" value="KAL1197133.1"/>
    <property type="molecule type" value="Genomic_DNA"/>
</dbReference>
<sequence>MLKKVIAMDPKTEISGQSRSSGGFMKSNKKFLVSDDLRITPLKSDLTMWELKDLISFNEAKIEQITIGKREAINLLKASFVTSSALTNDLSDLL</sequence>
<proteinExistence type="predicted"/>
<gene>
    <name evidence="2" type="ORF">V5N11_002012</name>
</gene>